<feature type="domain" description="DAHP synthetase I/KDSA" evidence="2">
    <location>
        <begin position="100"/>
        <end position="339"/>
    </location>
</feature>
<dbReference type="InterPro" id="IPR052899">
    <property type="entry name" value="Class-I_DAHP_synthase"/>
</dbReference>
<proteinExistence type="predicted"/>
<dbReference type="InterPro" id="IPR013785">
    <property type="entry name" value="Aldolase_TIM"/>
</dbReference>
<dbReference type="Gene3D" id="3.30.70.1140">
    <property type="entry name" value="Phospho-2-dehydro-3-deoxyheptonate aldolase, domain 1"/>
    <property type="match status" value="1"/>
</dbReference>
<dbReference type="Proteomes" id="UP000002979">
    <property type="component" value="Unassembled WGS sequence"/>
</dbReference>
<sequence length="357" mass="39307">MRAVFAKVIHRGERHTMIAILKQSASDEAVGHIVSWIEKKGLKTDVSRGENETIIGLVGDTTKIDPFLLESMDVVERVQRVSEPFKRANRKFHPEDSVIDCGHGVKIGGDQFQVIAGPCSVEGENLIRIARRVKAAGATMLRGGAYKPRTSPYAYQGMGPAGLDLLCEASAELDMPIVTEIMDPRDVQVFLDKKIDVMQIGARNAQNFPLLKEVGKTKTPILLKRGMSGTVDELLMAAEYIMSEGNDNVILCERGIRTFETRTRNTFDLNAVPVLHHLSHLPVVADPSHATGYTRYVEPMALAATACGANGLEIEVHDDPSHAWSDGAQALTPDQFDDTMHRIRAIREVVCQETVQE</sequence>
<dbReference type="GO" id="GO:0003849">
    <property type="term" value="F:3-deoxy-7-phosphoheptulonate synthase activity"/>
    <property type="evidence" value="ECO:0007669"/>
    <property type="project" value="UniProtKB-EC"/>
</dbReference>
<evidence type="ECO:0000313" key="5">
    <source>
        <dbReference type="Proteomes" id="UP000002979"/>
    </source>
</evidence>
<dbReference type="AlphaFoldDB" id="A4ECF4"/>
<dbReference type="PANTHER" id="PTHR43018">
    <property type="entry name" value="PHOSPHO-2-DEHYDRO-3-DEOXYHEPTONATE ALDOLASE"/>
    <property type="match status" value="1"/>
</dbReference>
<dbReference type="SUPFAM" id="SSF51569">
    <property type="entry name" value="Aldolase"/>
    <property type="match status" value="1"/>
</dbReference>
<dbReference type="NCBIfam" id="TIGR01361">
    <property type="entry name" value="DAHP_synth_Bsub"/>
    <property type="match status" value="1"/>
</dbReference>
<keyword evidence="1 4" id="KW-0808">Transferase</keyword>
<dbReference type="GO" id="GO:0009073">
    <property type="term" value="P:aromatic amino acid family biosynthetic process"/>
    <property type="evidence" value="ECO:0007669"/>
    <property type="project" value="InterPro"/>
</dbReference>
<reference evidence="4 5" key="2">
    <citation type="submission" date="2007-04" db="EMBL/GenBank/DDBJ databases">
        <authorList>
            <person name="Fulton L."/>
            <person name="Clifton S."/>
            <person name="Fulton B."/>
            <person name="Xu J."/>
            <person name="Minx P."/>
            <person name="Mardis E.R."/>
            <person name="Wilson R.K."/>
        </authorList>
    </citation>
    <scope>NUCLEOTIDE SEQUENCE [LARGE SCALE GENOMIC DNA]</scope>
    <source>
        <strain evidence="5">ATCC 25986 / DSM 3979 / JCM 10188 / KCTC 3647 / NCTC 11838 / VPI 1003</strain>
    </source>
</reference>
<dbReference type="NCBIfam" id="NF009239">
    <property type="entry name" value="PRK12595.1"/>
    <property type="match status" value="1"/>
</dbReference>
<dbReference type="InterPro" id="IPR041071">
    <property type="entry name" value="DAHP_snth_FXD"/>
</dbReference>
<accession>A4ECF4</accession>
<evidence type="ECO:0000259" key="3">
    <source>
        <dbReference type="Pfam" id="PF18152"/>
    </source>
</evidence>
<protein>
    <submittedName>
        <fullName evidence="4">3-deoxy-7-phosphoheptulonate synthase</fullName>
        <ecNumber evidence="4">2.5.1.54</ecNumber>
    </submittedName>
</protein>
<dbReference type="NCBIfam" id="NF006421">
    <property type="entry name" value="PRK08673.1"/>
    <property type="match status" value="1"/>
</dbReference>
<dbReference type="Pfam" id="PF18152">
    <property type="entry name" value="DAHP_snth_FXD"/>
    <property type="match status" value="1"/>
</dbReference>
<evidence type="ECO:0000256" key="1">
    <source>
        <dbReference type="ARBA" id="ARBA00022679"/>
    </source>
</evidence>
<name>A4ECF4_COLAA</name>
<reference evidence="4 5" key="1">
    <citation type="submission" date="2007-01" db="EMBL/GenBank/DDBJ databases">
        <title>Draft genome sequence of Collinsella aerofaciens (ATCC 25986).</title>
        <authorList>
            <person name="Sudarsanam P."/>
            <person name="Ley R."/>
            <person name="Guruge J."/>
            <person name="Turnbaugh P.J."/>
            <person name="Mahowald M."/>
            <person name="Liep D."/>
            <person name="Gordon J."/>
        </authorList>
    </citation>
    <scope>NUCLEOTIDE SEQUENCE [LARGE SCALE GENOMIC DNA]</scope>
    <source>
        <strain evidence="5">ATCC 25986 / DSM 3979 / JCM 10188 / KCTC 3647 / NCTC 11838 / VPI 1003</strain>
    </source>
</reference>
<evidence type="ECO:0000259" key="2">
    <source>
        <dbReference type="Pfam" id="PF00793"/>
    </source>
</evidence>
<gene>
    <name evidence="4" type="primary">aroF</name>
    <name evidence="4" type="ORF">COLAER_02136</name>
</gene>
<dbReference type="GO" id="GO:0016832">
    <property type="term" value="F:aldehyde-lyase activity"/>
    <property type="evidence" value="ECO:0007669"/>
    <property type="project" value="InterPro"/>
</dbReference>
<comment type="caution">
    <text evidence="4">The sequence shown here is derived from an EMBL/GenBank/DDBJ whole genome shotgun (WGS) entry which is preliminary data.</text>
</comment>
<dbReference type="InterPro" id="IPR006268">
    <property type="entry name" value="DAHP_syn_2"/>
</dbReference>
<dbReference type="EC" id="2.5.1.54" evidence="4"/>
<dbReference type="Pfam" id="PF00793">
    <property type="entry name" value="DAHP_synth_1"/>
    <property type="match status" value="1"/>
</dbReference>
<organism evidence="4 5">
    <name type="scientific">Collinsella aerofaciens (strain ATCC 25986 / DSM 3979 / JCM 10188 / KCTC 3647 / NCTC 11838 / VPI 1003)</name>
    <dbReference type="NCBI Taxonomy" id="411903"/>
    <lineage>
        <taxon>Bacteria</taxon>
        <taxon>Bacillati</taxon>
        <taxon>Actinomycetota</taxon>
        <taxon>Coriobacteriia</taxon>
        <taxon>Coriobacteriales</taxon>
        <taxon>Coriobacteriaceae</taxon>
        <taxon>Collinsella</taxon>
    </lineage>
</organism>
<evidence type="ECO:0000313" key="4">
    <source>
        <dbReference type="EMBL" id="EBA38685.1"/>
    </source>
</evidence>
<dbReference type="EMBL" id="AAVN02000011">
    <property type="protein sequence ID" value="EBA38685.1"/>
    <property type="molecule type" value="Genomic_DNA"/>
</dbReference>
<feature type="domain" description="DAHP synthase ferredoxin-like" evidence="3">
    <location>
        <begin position="17"/>
        <end position="83"/>
    </location>
</feature>
<dbReference type="InterPro" id="IPR006218">
    <property type="entry name" value="DAHP1/KDSA"/>
</dbReference>
<dbReference type="PANTHER" id="PTHR43018:SF2">
    <property type="entry name" value="PHOSPHO-2-DEHYDRO-3-DEOXYHEPTONATE ALDOLASE"/>
    <property type="match status" value="1"/>
</dbReference>
<dbReference type="Gene3D" id="3.20.20.70">
    <property type="entry name" value="Aldolase class I"/>
    <property type="match status" value="1"/>
</dbReference>